<comment type="caution">
    <text evidence="2">The sequence shown here is derived from an EMBL/GenBank/DDBJ whole genome shotgun (WGS) entry which is preliminary data.</text>
</comment>
<gene>
    <name evidence="2" type="ORF">M9Y10_038641</name>
</gene>
<feature type="domain" description="Gamma-glutamylcyclotransferase AIG2-like" evidence="1">
    <location>
        <begin position="199"/>
        <end position="298"/>
    </location>
</feature>
<dbReference type="Pfam" id="PF07065">
    <property type="entry name" value="D123"/>
    <property type="match status" value="1"/>
</dbReference>
<proteinExistence type="predicted"/>
<dbReference type="Proteomes" id="UP001470230">
    <property type="component" value="Unassembled WGS sequence"/>
</dbReference>
<evidence type="ECO:0000259" key="1">
    <source>
        <dbReference type="Pfam" id="PF06094"/>
    </source>
</evidence>
<sequence>MLSISKHSLLSSQQVYKYLYEWKDYGGKEQLCFRELDKDLDDDNEYQGFVYENKLSAITQYDNFGRFDDIIKTKDKVGKMIHEFWQSEVKPRMKVDHYIVDFDYVNNKIILIEVSPFLRTTGAGVLSLDDDAFELRYGSGKLKVASKTNPNADRIARSFEEQWEDATDYKDNFIKERGSDEQLKEKEDEYNYIFVGSVLKKGFFWNQKYLSYAEYINQGELVNHSILIDDNEMSLIVKGGYRIKGELWKVTNDDLRDIEYFYGKECQKEEVSIKTSDGKEYKNALCFVYVEPLKEGDKIMEEYTVDNGKDFNNIAYEERKQEKYSNISYNFPLEEDEK</sequence>
<dbReference type="Gene3D" id="3.10.490.10">
    <property type="entry name" value="Gamma-glutamyl cyclotransferase-like"/>
    <property type="match status" value="1"/>
</dbReference>
<dbReference type="EMBL" id="JAPFFF010000006">
    <property type="protein sequence ID" value="KAK8887591.1"/>
    <property type="molecule type" value="Genomic_DNA"/>
</dbReference>
<reference evidence="2 3" key="1">
    <citation type="submission" date="2024-04" db="EMBL/GenBank/DDBJ databases">
        <title>Tritrichomonas musculus Genome.</title>
        <authorList>
            <person name="Alves-Ferreira E."/>
            <person name="Grigg M."/>
            <person name="Lorenzi H."/>
            <person name="Galac M."/>
        </authorList>
    </citation>
    <scope>NUCLEOTIDE SEQUENCE [LARGE SCALE GENOMIC DNA]</scope>
    <source>
        <strain evidence="2 3">EAF2021</strain>
    </source>
</reference>
<evidence type="ECO:0000313" key="2">
    <source>
        <dbReference type="EMBL" id="KAK8887591.1"/>
    </source>
</evidence>
<dbReference type="InterPro" id="IPR036568">
    <property type="entry name" value="GGCT-like_sf"/>
</dbReference>
<dbReference type="InterPro" id="IPR009288">
    <property type="entry name" value="AIG2-like_dom"/>
</dbReference>
<dbReference type="Pfam" id="PF06094">
    <property type="entry name" value="GGACT"/>
    <property type="match status" value="1"/>
</dbReference>
<keyword evidence="3" id="KW-1185">Reference proteome</keyword>
<dbReference type="InterPro" id="IPR009772">
    <property type="entry name" value="CDC123"/>
</dbReference>
<dbReference type="SUPFAM" id="SSF110857">
    <property type="entry name" value="Gamma-glutamyl cyclotransferase-like"/>
    <property type="match status" value="1"/>
</dbReference>
<name>A0ABR2K8Z9_9EUKA</name>
<protein>
    <recommendedName>
        <fullName evidence="1">Gamma-glutamylcyclotransferase AIG2-like domain-containing protein</fullName>
    </recommendedName>
</protein>
<evidence type="ECO:0000313" key="3">
    <source>
        <dbReference type="Proteomes" id="UP001470230"/>
    </source>
</evidence>
<organism evidence="2 3">
    <name type="scientific">Tritrichomonas musculus</name>
    <dbReference type="NCBI Taxonomy" id="1915356"/>
    <lineage>
        <taxon>Eukaryota</taxon>
        <taxon>Metamonada</taxon>
        <taxon>Parabasalia</taxon>
        <taxon>Tritrichomonadida</taxon>
        <taxon>Tritrichomonadidae</taxon>
        <taxon>Tritrichomonas</taxon>
    </lineage>
</organism>
<accession>A0ABR2K8Z9</accession>